<protein>
    <submittedName>
        <fullName evidence="1">Uncharacterized protein</fullName>
    </submittedName>
</protein>
<proteinExistence type="predicted"/>
<name>A0A179GJ38_PURLI</name>
<gene>
    <name evidence="1" type="ORF">VFPBJ_08295</name>
    <name evidence="2" type="ORF">VFPFJ_07560</name>
</gene>
<comment type="caution">
    <text evidence="1">The sequence shown here is derived from an EMBL/GenBank/DDBJ whole genome shotgun (WGS) entry which is preliminary data.</text>
</comment>
<dbReference type="EMBL" id="LSBH01000006">
    <property type="protein sequence ID" value="OAQ77822.1"/>
    <property type="molecule type" value="Genomic_DNA"/>
</dbReference>
<accession>A0A179GJ38</accession>
<evidence type="ECO:0000313" key="1">
    <source>
        <dbReference type="EMBL" id="OAQ77822.1"/>
    </source>
</evidence>
<evidence type="ECO:0000313" key="3">
    <source>
        <dbReference type="Proteomes" id="UP000078240"/>
    </source>
</evidence>
<evidence type="ECO:0000313" key="2">
    <source>
        <dbReference type="EMBL" id="OAQ85171.1"/>
    </source>
</evidence>
<sequence length="115" mass="13203">MSRRLFCREIHSAWKRRELNNGLLVAGWQRRLNQDGQAHRCRSDFAARRYPDATRVPFELRRAANVPYHAYVAVTEWSCGPRAAEGRSVSGGTRSSLMSCVRPWTVWTDGPTRRG</sequence>
<reference evidence="1 3" key="1">
    <citation type="submission" date="2016-01" db="EMBL/GenBank/DDBJ databases">
        <title>Biosynthesis of antibiotic leucinostatins and their inhibition on Phytophthora in bio-control Purpureocillium lilacinum.</title>
        <authorList>
            <person name="Wang G."/>
            <person name="Liu Z."/>
            <person name="Lin R."/>
            <person name="Li E."/>
            <person name="Mao Z."/>
            <person name="Ling J."/>
            <person name="Yin W."/>
            <person name="Xie B."/>
        </authorList>
    </citation>
    <scope>NUCLEOTIDE SEQUENCE [LARGE SCALE GENOMIC DNA]</scope>
    <source>
        <strain evidence="1">PLBJ-1</strain>
        <strain evidence="2">PLFJ-1</strain>
    </source>
</reference>
<dbReference type="EMBL" id="LSBI01000007">
    <property type="protein sequence ID" value="OAQ85171.1"/>
    <property type="molecule type" value="Genomic_DNA"/>
</dbReference>
<dbReference type="AlphaFoldDB" id="A0A179GJ38"/>
<dbReference type="Proteomes" id="UP000078340">
    <property type="component" value="Unassembled WGS sequence"/>
</dbReference>
<organism evidence="1 3">
    <name type="scientific">Purpureocillium lilacinum</name>
    <name type="common">Paecilomyces lilacinus</name>
    <dbReference type="NCBI Taxonomy" id="33203"/>
    <lineage>
        <taxon>Eukaryota</taxon>
        <taxon>Fungi</taxon>
        <taxon>Dikarya</taxon>
        <taxon>Ascomycota</taxon>
        <taxon>Pezizomycotina</taxon>
        <taxon>Sordariomycetes</taxon>
        <taxon>Hypocreomycetidae</taxon>
        <taxon>Hypocreales</taxon>
        <taxon>Ophiocordycipitaceae</taxon>
        <taxon>Purpureocillium</taxon>
    </lineage>
</organism>
<dbReference type="Proteomes" id="UP000078240">
    <property type="component" value="Unassembled WGS sequence"/>
</dbReference>